<evidence type="ECO:0000313" key="4">
    <source>
        <dbReference type="Proteomes" id="UP001375240"/>
    </source>
</evidence>
<reference evidence="3 4" key="1">
    <citation type="submission" date="2019-10" db="EMBL/GenBank/DDBJ databases">
        <authorList>
            <person name="Palmer J.M."/>
        </authorList>
    </citation>
    <scope>NUCLEOTIDE SEQUENCE [LARGE SCALE GENOMIC DNA]</scope>
    <source>
        <strain evidence="3 4">TWF696</strain>
    </source>
</reference>
<feature type="signal peptide" evidence="2">
    <location>
        <begin position="1"/>
        <end position="19"/>
    </location>
</feature>
<evidence type="ECO:0000313" key="3">
    <source>
        <dbReference type="EMBL" id="KAK6344275.1"/>
    </source>
</evidence>
<feature type="region of interest" description="Disordered" evidence="1">
    <location>
        <begin position="467"/>
        <end position="503"/>
    </location>
</feature>
<proteinExistence type="predicted"/>
<protein>
    <submittedName>
        <fullName evidence="3">Uncharacterized protein</fullName>
    </submittedName>
</protein>
<dbReference type="EMBL" id="JAVHNQ010000006">
    <property type="protein sequence ID" value="KAK6344275.1"/>
    <property type="molecule type" value="Genomic_DNA"/>
</dbReference>
<evidence type="ECO:0000256" key="2">
    <source>
        <dbReference type="SAM" id="SignalP"/>
    </source>
</evidence>
<keyword evidence="4" id="KW-1185">Reference proteome</keyword>
<name>A0AAV9UQ11_9PEZI</name>
<dbReference type="AlphaFoldDB" id="A0AAV9UQ11"/>
<keyword evidence="2" id="KW-0732">Signal</keyword>
<feature type="chain" id="PRO_5043754341" evidence="2">
    <location>
        <begin position="20"/>
        <end position="503"/>
    </location>
</feature>
<comment type="caution">
    <text evidence="3">The sequence shown here is derived from an EMBL/GenBank/DDBJ whole genome shotgun (WGS) entry which is preliminary data.</text>
</comment>
<gene>
    <name evidence="3" type="ORF">TWF696_007917</name>
</gene>
<dbReference type="Proteomes" id="UP001375240">
    <property type="component" value="Unassembled WGS sequence"/>
</dbReference>
<evidence type="ECO:0000256" key="1">
    <source>
        <dbReference type="SAM" id="MobiDB-lite"/>
    </source>
</evidence>
<accession>A0AAV9UQ11</accession>
<feature type="region of interest" description="Disordered" evidence="1">
    <location>
        <begin position="233"/>
        <end position="266"/>
    </location>
</feature>
<organism evidence="3 4">
    <name type="scientific">Orbilia brochopaga</name>
    <dbReference type="NCBI Taxonomy" id="3140254"/>
    <lineage>
        <taxon>Eukaryota</taxon>
        <taxon>Fungi</taxon>
        <taxon>Dikarya</taxon>
        <taxon>Ascomycota</taxon>
        <taxon>Pezizomycotina</taxon>
        <taxon>Orbiliomycetes</taxon>
        <taxon>Orbiliales</taxon>
        <taxon>Orbiliaceae</taxon>
        <taxon>Orbilia</taxon>
    </lineage>
</organism>
<feature type="compositionally biased region" description="Polar residues" evidence="1">
    <location>
        <begin position="247"/>
        <end position="258"/>
    </location>
</feature>
<sequence length="503" mass="55737">MVGGTHLLLAAVVPALVSSYQIGFQETMAIPNDPDSRGSPIEFTQYSNEDDDIDPPCLEAPRFPSGQIERVHLRNGPLDLRPPLAMAFFNSYLEPTGPNTPPASACVDENFLFAVRWHPSADSEQTFTPPDGSFTNFREIRERDADWSYVKDISDGDIVYRDFTGDSELFRGAVTYESLFISDSPALDRVPVMSQNQANERDYSEYTVEEQAAYDSSLPNEWYNTAPNSASLGHSRQYVTPPGGQADSDSAASETLLGSQPGGRVPVADRTELHHNLLELMGFDELPADAFNEQFHFERNYPDFFQMLVDQFTEGRQGAMAHGMYVPIPLGLLLRYTDEELNAMGLGRDAVREIDAWTLIRDARAEDPEFGDETPLLFRMFEGRTPGVFQTVFNRFISTLIAGMRREDREAEEAAGVNASPENVAEGNVASGYVSPFQMTEPSVQGQADSIADSNWMGTFPADTEWVPGQAVVEEEDLTGTDPLGTPNIRDFSNLGSPEDYPR</sequence>